<accession>A0A7D3UV56</accession>
<keyword evidence="2" id="KW-1185">Reference proteome</keyword>
<gene>
    <name evidence="1" type="ORF">Fadolivirus_1_236</name>
</gene>
<name>A0A7D3UV56_9VIRU</name>
<protein>
    <submittedName>
        <fullName evidence="1">RecB family nuclease</fullName>
    </submittedName>
</protein>
<organism evidence="1 2">
    <name type="scientific">Fadolivirus FV1/VV64</name>
    <dbReference type="NCBI Taxonomy" id="3070911"/>
    <lineage>
        <taxon>Viruses</taxon>
        <taxon>Varidnaviria</taxon>
        <taxon>Bamfordvirae</taxon>
        <taxon>Nucleocytoviricota</taxon>
        <taxon>Megaviricetes</taxon>
        <taxon>Imitervirales</taxon>
        <taxon>Mimiviridae</taxon>
        <taxon>Klosneuvirinae</taxon>
        <taxon>Fadolivirus</taxon>
        <taxon>Fadolivirus algeromassiliense</taxon>
    </lineage>
</organism>
<evidence type="ECO:0000313" key="1">
    <source>
        <dbReference type="EMBL" id="QKF93694.1"/>
    </source>
</evidence>
<sequence length="726" mass="85741">MKYDKATKLSSYKLRNGKVINRNKISIKKDRIHKPNAMKYNLRPRKNIIKHREIINDIVKDHVNHALPSTSRSNKRKRFDDEEDDTVESEFTWDNFNEYQSADGINNIQGNDKRDWVSATNVKNYLMREPLIDWLDLHYLDRGYNDNPIQQEQNVFLAERAKKKKEVETEMSKLNIFFEMGIKFEAEVMKYLRSQYPNEVKKVVTKYVEQELHKKTLQFMMEGVPIIEQAALYNFKNKTYGISDILIRSDWINRLFENKVIDEATEKIKAPLLTGNYHYRVIDIKWTTMYLCSNGRTLRNSQRFPAYKGQMAIYNAAVGLMQGYTPNEAYILTKSWNLNGGQDEGHNCFTQLGIIDYSGFDEKYIKETYDAIRWVRNVRYNGIKWSCNKPSIPELYPNMCNRYDTPYHGVKRDLADKLKELTQIWNVGVKHRKIAHKKGIYSWDDPNCSSENMGIHGKKVGPVIDKIIEINRDSIDLIKPNKITNNMTNWKTKHDLDFYLDFEGITGCLYYNDINLENAKQDNQIVFLVGVGYEDNGIWNYKSFLANSINREEERRVINEFIGFVNNRIDNYMTKHNIKNKNLCQPRFFHWSHAEKSILGMLNKRHNNEWNQWKNNVTWIDMCKVFIDEPIVIKGAKKFSLKDIAKTMSFHNMIKTKWQENGPENGLDAMMEAIEYYRYKSTKNNLDINNPIDEKQLITMASIIDYNEVDCKVVYEIVEYLRKNHC</sequence>
<dbReference type="EMBL" id="MT418680">
    <property type="protein sequence ID" value="QKF93694.1"/>
    <property type="molecule type" value="Genomic_DNA"/>
</dbReference>
<dbReference type="Proteomes" id="UP001162001">
    <property type="component" value="Segment"/>
</dbReference>
<evidence type="ECO:0000313" key="2">
    <source>
        <dbReference type="Proteomes" id="UP001162001"/>
    </source>
</evidence>
<reference evidence="1 2" key="1">
    <citation type="submission" date="2020-04" db="EMBL/GenBank/DDBJ databases">
        <title>Advantages and limits of metagenomic assembly and binning of a giant virus.</title>
        <authorList>
            <person name="Schulz F."/>
            <person name="Andreani J."/>
            <person name="Francis R."/>
            <person name="Boudjemaa H."/>
            <person name="Bou Khalil J.Y."/>
            <person name="Lee J."/>
            <person name="La Scola B."/>
            <person name="Woyke T."/>
        </authorList>
    </citation>
    <scope>NUCLEOTIDE SEQUENCE [LARGE SCALE GENOMIC DNA]</scope>
    <source>
        <strain evidence="1 2">FV1/VV64</strain>
    </source>
</reference>
<proteinExistence type="predicted"/>